<gene>
    <name evidence="1" type="ORF">VAZ01S_080_00080</name>
</gene>
<comment type="caution">
    <text evidence="1">The sequence shown here is derived from an EMBL/GenBank/DDBJ whole genome shotgun (WGS) entry which is preliminary data.</text>
</comment>
<dbReference type="eggNOG" id="ENOG5033Q09">
    <property type="taxonomic scope" value="Bacteria"/>
</dbReference>
<dbReference type="EMBL" id="BATL01000080">
    <property type="protein sequence ID" value="GAD77558.1"/>
    <property type="molecule type" value="Genomic_DNA"/>
</dbReference>
<sequence>MNINNLLNTHIKYESLDNASLSKLSTLDSEKFDNASHQLEQIEKSIALLGQEPTASMLAMITKHQQQLVLSVVGSINSEFAIAQMLADGIESLGKMAEDLEEACSGASAFQDAIWDMFNAMKDGTLSGVDYEDMYQLALMDVLSHAEEYGLDGDPQLLKDIGNLLEKIGSGSHNTYNFDPSQLGDIVSRTWSAISNGITSGSIPSDSLAYKAMQKICGSDPITGTVPNTFMNQFKPEIYRNPDLGGWITDDLDNISPMLRIVILTNLLSNPEYSVSSEQLRAILTGDISSVNSVIDSVTKSDFNSATDYLFDDGSWKNQNGGNMPSGVSDAVDYQGTISIDYLNKLYEQFPTRPLTDDEVKKLQNISDQIKMLQETLKYWLSVIRDEQLSIARNI</sequence>
<name>U3CH16_9VIBR</name>
<keyword evidence="2" id="KW-1185">Reference proteome</keyword>
<dbReference type="OrthoDB" id="6463051at2"/>
<dbReference type="Proteomes" id="UP000016567">
    <property type="component" value="Unassembled WGS sequence"/>
</dbReference>
<proteinExistence type="predicted"/>
<evidence type="ECO:0000313" key="2">
    <source>
        <dbReference type="Proteomes" id="UP000016567"/>
    </source>
</evidence>
<protein>
    <submittedName>
        <fullName evidence="1">Uncharacterized protein</fullName>
    </submittedName>
</protein>
<dbReference type="AlphaFoldDB" id="U3CH16"/>
<dbReference type="RefSeq" id="WP_021711296.1">
    <property type="nucleotide sequence ID" value="NZ_BAOB01000001.1"/>
</dbReference>
<dbReference type="STRING" id="1219077.VAZ01S_080_00080"/>
<organism evidence="1 2">
    <name type="scientific">Vibrio azureus NBRC 104587</name>
    <dbReference type="NCBI Taxonomy" id="1219077"/>
    <lineage>
        <taxon>Bacteria</taxon>
        <taxon>Pseudomonadati</taxon>
        <taxon>Pseudomonadota</taxon>
        <taxon>Gammaproteobacteria</taxon>
        <taxon>Vibrionales</taxon>
        <taxon>Vibrionaceae</taxon>
        <taxon>Vibrio</taxon>
    </lineage>
</organism>
<evidence type="ECO:0000313" key="1">
    <source>
        <dbReference type="EMBL" id="GAD77558.1"/>
    </source>
</evidence>
<reference evidence="1 2" key="1">
    <citation type="submission" date="2013-09" db="EMBL/GenBank/DDBJ databases">
        <title>Whole genome shotgun sequence of Vibrio azureus NBRC 104587.</title>
        <authorList>
            <person name="Isaki S."/>
            <person name="Hosoyama A."/>
            <person name="Numata M."/>
            <person name="Hashimoto M."/>
            <person name="Hosoyama Y."/>
            <person name="Tsuchikane K."/>
            <person name="Noguchi M."/>
            <person name="Hirakata S."/>
            <person name="Ichikawa N."/>
            <person name="Ohji S."/>
            <person name="Yamazoe A."/>
            <person name="Fujita N."/>
        </authorList>
    </citation>
    <scope>NUCLEOTIDE SEQUENCE [LARGE SCALE GENOMIC DNA]</scope>
    <source>
        <strain evidence="1 2">NBRC 104587</strain>
    </source>
</reference>
<accession>U3CH16</accession>